<feature type="non-terminal residue" evidence="1">
    <location>
        <position position="1"/>
    </location>
</feature>
<dbReference type="Proteomes" id="UP000652761">
    <property type="component" value="Unassembled WGS sequence"/>
</dbReference>
<protein>
    <recommendedName>
        <fullName evidence="3">Ubiquitin-like protease family profile domain-containing protein</fullName>
    </recommendedName>
</protein>
<organism evidence="1 2">
    <name type="scientific">Colocasia esculenta</name>
    <name type="common">Wild taro</name>
    <name type="synonym">Arum esculentum</name>
    <dbReference type="NCBI Taxonomy" id="4460"/>
    <lineage>
        <taxon>Eukaryota</taxon>
        <taxon>Viridiplantae</taxon>
        <taxon>Streptophyta</taxon>
        <taxon>Embryophyta</taxon>
        <taxon>Tracheophyta</taxon>
        <taxon>Spermatophyta</taxon>
        <taxon>Magnoliopsida</taxon>
        <taxon>Liliopsida</taxon>
        <taxon>Araceae</taxon>
        <taxon>Aroideae</taxon>
        <taxon>Colocasieae</taxon>
        <taxon>Colocasia</taxon>
    </lineage>
</organism>
<dbReference type="EMBL" id="NMUH01002392">
    <property type="protein sequence ID" value="MQL99680.1"/>
    <property type="molecule type" value="Genomic_DNA"/>
</dbReference>
<proteinExistence type="predicted"/>
<evidence type="ECO:0000313" key="1">
    <source>
        <dbReference type="EMBL" id="MQL99680.1"/>
    </source>
</evidence>
<name>A0A843W1U1_COLES</name>
<sequence length="174" mass="19601">NHWQLVVICNKGDNDMPFLMLLDSLHMGEPTRIENELKNFLKIAYEGKEMRAVADELKVIDLHVPKLTADWFSREEYEKFREDLQGKRIHIDARSASTSKVRWAEAAGAQAECRAAAGAMEEAYGWLAMEDGSGCVKFAEELSWLCVWRADGEAGAHVQCSCRSRLEAEAPGRL</sequence>
<keyword evidence="2" id="KW-1185">Reference proteome</keyword>
<accession>A0A843W1U1</accession>
<evidence type="ECO:0008006" key="3">
    <source>
        <dbReference type="Google" id="ProtNLM"/>
    </source>
</evidence>
<comment type="caution">
    <text evidence="1">The sequence shown here is derived from an EMBL/GenBank/DDBJ whole genome shotgun (WGS) entry which is preliminary data.</text>
</comment>
<evidence type="ECO:0000313" key="2">
    <source>
        <dbReference type="Proteomes" id="UP000652761"/>
    </source>
</evidence>
<gene>
    <name evidence="1" type="ORF">Taro_032403</name>
</gene>
<dbReference type="Gene3D" id="3.30.310.130">
    <property type="entry name" value="Ubiquitin-related"/>
    <property type="match status" value="1"/>
</dbReference>
<dbReference type="AlphaFoldDB" id="A0A843W1U1"/>
<reference evidence="1" key="1">
    <citation type="submission" date="2017-07" db="EMBL/GenBank/DDBJ databases">
        <title>Taro Niue Genome Assembly and Annotation.</title>
        <authorList>
            <person name="Atibalentja N."/>
            <person name="Keating K."/>
            <person name="Fields C.J."/>
        </authorList>
    </citation>
    <scope>NUCLEOTIDE SEQUENCE</scope>
    <source>
        <strain evidence="1">Niue_2</strain>
        <tissue evidence="1">Leaf</tissue>
    </source>
</reference>